<dbReference type="EMBL" id="CAJOBC010004455">
    <property type="protein sequence ID" value="CAF3828398.1"/>
    <property type="molecule type" value="Genomic_DNA"/>
</dbReference>
<name>A0A814L609_9BILA</name>
<dbReference type="Proteomes" id="UP000681722">
    <property type="component" value="Unassembled WGS sequence"/>
</dbReference>
<evidence type="ECO:0000313" key="3">
    <source>
        <dbReference type="EMBL" id="CAF3828398.1"/>
    </source>
</evidence>
<evidence type="ECO:0000313" key="1">
    <source>
        <dbReference type="EMBL" id="CAF1059922.1"/>
    </source>
</evidence>
<dbReference type="Proteomes" id="UP000663829">
    <property type="component" value="Unassembled WGS sequence"/>
</dbReference>
<keyword evidence="5" id="KW-1185">Reference proteome</keyword>
<dbReference type="EMBL" id="CAJNOK010015286">
    <property type="protein sequence ID" value="CAF1222415.1"/>
    <property type="molecule type" value="Genomic_DNA"/>
</dbReference>
<dbReference type="AlphaFoldDB" id="A0A814L609"/>
<organism evidence="1 5">
    <name type="scientific">Didymodactylos carnosus</name>
    <dbReference type="NCBI Taxonomy" id="1234261"/>
    <lineage>
        <taxon>Eukaryota</taxon>
        <taxon>Metazoa</taxon>
        <taxon>Spiralia</taxon>
        <taxon>Gnathifera</taxon>
        <taxon>Rotifera</taxon>
        <taxon>Eurotatoria</taxon>
        <taxon>Bdelloidea</taxon>
        <taxon>Philodinida</taxon>
        <taxon>Philodinidae</taxon>
        <taxon>Didymodactylos</taxon>
    </lineage>
</organism>
<protein>
    <submittedName>
        <fullName evidence="1">Uncharacterized protein</fullName>
    </submittedName>
</protein>
<dbReference type="InterPro" id="IPR010530">
    <property type="entry name" value="B12D"/>
</dbReference>
<dbReference type="Proteomes" id="UP000677228">
    <property type="component" value="Unassembled WGS sequence"/>
</dbReference>
<evidence type="ECO:0000313" key="5">
    <source>
        <dbReference type="Proteomes" id="UP000663829"/>
    </source>
</evidence>
<accession>A0A814L609</accession>
<proteinExistence type="predicted"/>
<sequence>MVMKGLTWASLKNNYSLLPLFGVVILGGTLAAGHALRSLMFSTDVKINRRNTDRPWESALNDDGTYKPQKYVRMHDYKKLKRSEFEPQLDN</sequence>
<dbReference type="PANTHER" id="PTHR14256:SF1">
    <property type="entry name" value="GEO09626P1"/>
    <property type="match status" value="1"/>
</dbReference>
<dbReference type="Proteomes" id="UP000682733">
    <property type="component" value="Unassembled WGS sequence"/>
</dbReference>
<evidence type="ECO:0000313" key="2">
    <source>
        <dbReference type="EMBL" id="CAF1222415.1"/>
    </source>
</evidence>
<dbReference type="EMBL" id="CAJOBA010036827">
    <property type="protein sequence ID" value="CAF4030496.1"/>
    <property type="molecule type" value="Genomic_DNA"/>
</dbReference>
<dbReference type="PANTHER" id="PTHR14256">
    <property type="entry name" value="NADH-UBIQUINONE OXIDOREDUCTASE MLRQ SUBUNIT"/>
    <property type="match status" value="1"/>
</dbReference>
<reference evidence="1" key="1">
    <citation type="submission" date="2021-02" db="EMBL/GenBank/DDBJ databases">
        <authorList>
            <person name="Nowell W R."/>
        </authorList>
    </citation>
    <scope>NUCLEOTIDE SEQUENCE</scope>
</reference>
<dbReference type="Pfam" id="PF06522">
    <property type="entry name" value="B12D"/>
    <property type="match status" value="1"/>
</dbReference>
<comment type="caution">
    <text evidence="1">The sequence shown here is derived from an EMBL/GenBank/DDBJ whole genome shotgun (WGS) entry which is preliminary data.</text>
</comment>
<evidence type="ECO:0000313" key="4">
    <source>
        <dbReference type="EMBL" id="CAF4030496.1"/>
    </source>
</evidence>
<gene>
    <name evidence="1" type="ORF">GPM918_LOCUS16724</name>
    <name evidence="2" type="ORF">OVA965_LOCUS24982</name>
    <name evidence="3" type="ORF">SRO942_LOCUS16723</name>
    <name evidence="4" type="ORF">TMI583_LOCUS25707</name>
</gene>
<dbReference type="EMBL" id="CAJNOQ010004455">
    <property type="protein sequence ID" value="CAF1059922.1"/>
    <property type="molecule type" value="Genomic_DNA"/>
</dbReference>
<dbReference type="OrthoDB" id="5511684at2759"/>